<protein>
    <submittedName>
        <fullName evidence="1">Uncharacterized protein</fullName>
    </submittedName>
</protein>
<dbReference type="EMBL" id="CACVKT020005969">
    <property type="protein sequence ID" value="CAC5398855.1"/>
    <property type="molecule type" value="Genomic_DNA"/>
</dbReference>
<dbReference type="Gene3D" id="1.10.10.10">
    <property type="entry name" value="Winged helix-like DNA-binding domain superfamily/Winged helix DNA-binding domain"/>
    <property type="match status" value="1"/>
</dbReference>
<organism evidence="1 2">
    <name type="scientific">Mytilus coruscus</name>
    <name type="common">Sea mussel</name>
    <dbReference type="NCBI Taxonomy" id="42192"/>
    <lineage>
        <taxon>Eukaryota</taxon>
        <taxon>Metazoa</taxon>
        <taxon>Spiralia</taxon>
        <taxon>Lophotrochozoa</taxon>
        <taxon>Mollusca</taxon>
        <taxon>Bivalvia</taxon>
        <taxon>Autobranchia</taxon>
        <taxon>Pteriomorphia</taxon>
        <taxon>Mytilida</taxon>
        <taxon>Mytiloidea</taxon>
        <taxon>Mytilidae</taxon>
        <taxon>Mytilinae</taxon>
        <taxon>Mytilus</taxon>
    </lineage>
</organism>
<reference evidence="1 2" key="1">
    <citation type="submission" date="2020-06" db="EMBL/GenBank/DDBJ databases">
        <authorList>
            <person name="Li R."/>
            <person name="Bekaert M."/>
        </authorList>
    </citation>
    <scope>NUCLEOTIDE SEQUENCE [LARGE SCALE GENOMIC DNA]</scope>
    <source>
        <strain evidence="2">wild</strain>
    </source>
</reference>
<dbReference type="OrthoDB" id="6115557at2759"/>
<dbReference type="InterPro" id="IPR036388">
    <property type="entry name" value="WH-like_DNA-bd_sf"/>
</dbReference>
<dbReference type="AlphaFoldDB" id="A0A6J8CSL4"/>
<dbReference type="Proteomes" id="UP000507470">
    <property type="component" value="Unassembled WGS sequence"/>
</dbReference>
<keyword evidence="2" id="KW-1185">Reference proteome</keyword>
<evidence type="ECO:0000313" key="2">
    <source>
        <dbReference type="Proteomes" id="UP000507470"/>
    </source>
</evidence>
<accession>A0A6J8CSL4</accession>
<name>A0A6J8CSL4_MYTCO</name>
<evidence type="ECO:0000313" key="1">
    <source>
        <dbReference type="EMBL" id="CAC5398855.1"/>
    </source>
</evidence>
<proteinExistence type="predicted"/>
<gene>
    <name evidence="1" type="ORF">MCOR_33181</name>
</gene>
<sequence>MDTADPEIQTLRQRLMDRAKEHPRWGEQMPTAWVPLELQLAMQAEKGVNILPKEQIRILNSQNESMVLTDKQLETFLKAQHSLGKLLYFDIANLRDFVIITPAYLVEVLRSIVTEKQFWPRGKQFQTILKTMQQTGEVSRDNILFIWNQDIFKHILQYKDFVLEILVHLDILVPIRTSTEDLSASLQSVSQFLVPFMITNPDKTKYLKKFCNSRTSIFLAYRFIEEVIPPAFPYRFLASFVDMWDVKKYKAKKHMLFSDLAVVEVDSKHDVAVQVIENRVVVSLIHLEKKENIIPTLASSVQECLTAAVHRISEFYSTLSAEINTKEERAESHMVMPFEIEFGVRCKKSLCYFPHDRLPDHKWRCEKHKKDNDVKCIKLWLSDKVGL</sequence>